<keyword evidence="2" id="KW-1185">Reference proteome</keyword>
<proteinExistence type="predicted"/>
<dbReference type="Proteomes" id="UP001239445">
    <property type="component" value="Unassembled WGS sequence"/>
</dbReference>
<comment type="caution">
    <text evidence="1">The sequence shown here is derived from an EMBL/GenBank/DDBJ whole genome shotgun (WGS) entry which is preliminary data.</text>
</comment>
<evidence type="ECO:0000313" key="1">
    <source>
        <dbReference type="EMBL" id="KAK1760266.1"/>
    </source>
</evidence>
<name>A0AAJ0BQL6_9PEZI</name>
<sequence length="210" mass="22848">MSDVGRPAEIRCSTHLTLRSSSGSEKRFKLLTLQQREQLRTHATIENRGGMLHTARSSPLLSRCLMQRLSSPQDRASHYHAVYSRVGASLRIDQAISSEAVSHGLFCAGLCSSATGVVPSPRMYSVRFVSKSNKVILGYRRYLLVTSPQKAYPTLPTFPTHLRIARTTPTSPHPSAAAVDSSCGYTLGIFPVPLCSPVLTASAAAYDDWG</sequence>
<accession>A0AAJ0BQL6</accession>
<dbReference type="AlphaFoldDB" id="A0AAJ0BQL6"/>
<reference evidence="1" key="1">
    <citation type="submission" date="2023-06" db="EMBL/GenBank/DDBJ databases">
        <title>Genome-scale phylogeny and comparative genomics of the fungal order Sordariales.</title>
        <authorList>
            <consortium name="Lawrence Berkeley National Laboratory"/>
            <person name="Hensen N."/>
            <person name="Bonometti L."/>
            <person name="Westerberg I."/>
            <person name="Brannstrom I.O."/>
            <person name="Guillou S."/>
            <person name="Cros-Aarteil S."/>
            <person name="Calhoun S."/>
            <person name="Haridas S."/>
            <person name="Kuo A."/>
            <person name="Mondo S."/>
            <person name="Pangilinan J."/>
            <person name="Riley R."/>
            <person name="Labutti K."/>
            <person name="Andreopoulos B."/>
            <person name="Lipzen A."/>
            <person name="Chen C."/>
            <person name="Yanf M."/>
            <person name="Daum C."/>
            <person name="Ng V."/>
            <person name="Clum A."/>
            <person name="Steindorff A."/>
            <person name="Ohm R."/>
            <person name="Martin F."/>
            <person name="Silar P."/>
            <person name="Natvig D."/>
            <person name="Lalanne C."/>
            <person name="Gautier V."/>
            <person name="Ament-Velasquez S.L."/>
            <person name="Kruys A."/>
            <person name="Hutchinson M.I."/>
            <person name="Powell A.J."/>
            <person name="Barry K."/>
            <person name="Miller A.N."/>
            <person name="Grigoriev I.V."/>
            <person name="Debuchy R."/>
            <person name="Gladieux P."/>
            <person name="Thoren M.H."/>
            <person name="Johannesson H."/>
        </authorList>
    </citation>
    <scope>NUCLEOTIDE SEQUENCE</scope>
    <source>
        <strain evidence="1">PSN4</strain>
    </source>
</reference>
<dbReference type="EMBL" id="MU839827">
    <property type="protein sequence ID" value="KAK1760266.1"/>
    <property type="molecule type" value="Genomic_DNA"/>
</dbReference>
<evidence type="ECO:0000313" key="2">
    <source>
        <dbReference type="Proteomes" id="UP001239445"/>
    </source>
</evidence>
<organism evidence="1 2">
    <name type="scientific">Echria macrotheca</name>
    <dbReference type="NCBI Taxonomy" id="438768"/>
    <lineage>
        <taxon>Eukaryota</taxon>
        <taxon>Fungi</taxon>
        <taxon>Dikarya</taxon>
        <taxon>Ascomycota</taxon>
        <taxon>Pezizomycotina</taxon>
        <taxon>Sordariomycetes</taxon>
        <taxon>Sordariomycetidae</taxon>
        <taxon>Sordariales</taxon>
        <taxon>Schizotheciaceae</taxon>
        <taxon>Echria</taxon>
    </lineage>
</organism>
<gene>
    <name evidence="1" type="ORF">QBC47DRAFT_2776</name>
</gene>
<protein>
    <submittedName>
        <fullName evidence="1">Uncharacterized protein</fullName>
    </submittedName>
</protein>